<keyword evidence="8" id="KW-0342">GTP-binding</keyword>
<keyword evidence="9" id="KW-0472">Membrane</keyword>
<keyword evidence="10" id="KW-0675">Receptor</keyword>
<dbReference type="Proteomes" id="UP001186944">
    <property type="component" value="Unassembled WGS sequence"/>
</dbReference>
<evidence type="ECO:0000256" key="1">
    <source>
        <dbReference type="ARBA" id="ARBA00004389"/>
    </source>
</evidence>
<dbReference type="SUPFAM" id="SSF52540">
    <property type="entry name" value="P-loop containing nucleoside triphosphate hydrolases"/>
    <property type="match status" value="1"/>
</dbReference>
<keyword evidence="12" id="KW-1185">Reference proteome</keyword>
<keyword evidence="7" id="KW-1133">Transmembrane helix</keyword>
<accession>A0AA89C4J6</accession>
<proteinExistence type="inferred from homology"/>
<dbReference type="InterPro" id="IPR027417">
    <property type="entry name" value="P-loop_NTPase"/>
</dbReference>
<evidence type="ECO:0000256" key="10">
    <source>
        <dbReference type="ARBA" id="ARBA00023170"/>
    </source>
</evidence>
<evidence type="ECO:0000256" key="8">
    <source>
        <dbReference type="ARBA" id="ARBA00023134"/>
    </source>
</evidence>
<dbReference type="PROSITE" id="PS51417">
    <property type="entry name" value="ARF"/>
    <property type="match status" value="1"/>
</dbReference>
<name>A0AA89C4J6_PINIB</name>
<comment type="similarity">
    <text evidence="2">Belongs to the SRP receptor beta subunit family.</text>
</comment>
<dbReference type="AlphaFoldDB" id="A0AA89C4J6"/>
<evidence type="ECO:0000313" key="11">
    <source>
        <dbReference type="EMBL" id="KAK3105697.1"/>
    </source>
</evidence>
<dbReference type="PANTHER" id="PTHR11711">
    <property type="entry name" value="ADP RIBOSYLATION FACTOR-RELATED"/>
    <property type="match status" value="1"/>
</dbReference>
<evidence type="ECO:0000313" key="12">
    <source>
        <dbReference type="Proteomes" id="UP001186944"/>
    </source>
</evidence>
<sequence length="268" mass="29872">MRNSVEAPVALQLKPIKRDFNLFVSLHPNAIHAYGVRSHKFEYCDMIELIFLCTKRRSKGQGVLILGTCDTGKTLMFYKLVYGGSKQPFTVTSVSPNTGDYVIPEKSKTLQMIDLPGHERLRLQMLEQKKSSARGIIYVVDSATIQKDIKEAAEFLYNILSDSVILGNSLPVLVACNKQDQHLVKGASFIEKQLQKEINTLRVTRSAALQQIDSSGNNNTFIGKRDKDFEFSDLKPLRVTFTECSALETAEGAQPGLTGVESWLANLI</sequence>
<protein>
    <recommendedName>
        <fullName evidence="3">Signal recognition particle receptor subunit beta</fullName>
    </recommendedName>
</protein>
<evidence type="ECO:0000256" key="3">
    <source>
        <dbReference type="ARBA" id="ARBA00020256"/>
    </source>
</evidence>
<dbReference type="GO" id="GO:0005525">
    <property type="term" value="F:GTP binding"/>
    <property type="evidence" value="ECO:0007669"/>
    <property type="project" value="UniProtKB-KW"/>
</dbReference>
<evidence type="ECO:0000256" key="2">
    <source>
        <dbReference type="ARBA" id="ARBA00005619"/>
    </source>
</evidence>
<dbReference type="InterPro" id="IPR019009">
    <property type="entry name" value="SRP_receptor_beta_su"/>
</dbReference>
<dbReference type="EMBL" id="VSWD01000003">
    <property type="protein sequence ID" value="KAK3105697.1"/>
    <property type="molecule type" value="Genomic_DNA"/>
</dbReference>
<evidence type="ECO:0000256" key="9">
    <source>
        <dbReference type="ARBA" id="ARBA00023136"/>
    </source>
</evidence>
<comment type="caution">
    <text evidence="11">The sequence shown here is derived from an EMBL/GenBank/DDBJ whole genome shotgun (WGS) entry which is preliminary data.</text>
</comment>
<dbReference type="InterPro" id="IPR024156">
    <property type="entry name" value="Small_GTPase_ARF"/>
</dbReference>
<comment type="subcellular location">
    <subcellularLocation>
        <location evidence="1">Endoplasmic reticulum membrane</location>
        <topology evidence="1">Single-pass membrane protein</topology>
    </subcellularLocation>
</comment>
<dbReference type="GO" id="GO:0005789">
    <property type="term" value="C:endoplasmic reticulum membrane"/>
    <property type="evidence" value="ECO:0007669"/>
    <property type="project" value="UniProtKB-SubCell"/>
</dbReference>
<dbReference type="Gene3D" id="3.40.50.300">
    <property type="entry name" value="P-loop containing nucleotide triphosphate hydrolases"/>
    <property type="match status" value="1"/>
</dbReference>
<dbReference type="CDD" id="cd04105">
    <property type="entry name" value="SR_beta"/>
    <property type="match status" value="1"/>
</dbReference>
<reference evidence="11" key="1">
    <citation type="submission" date="2019-08" db="EMBL/GenBank/DDBJ databases">
        <title>The improved chromosome-level genome for the pearl oyster Pinctada fucata martensii using PacBio sequencing and Hi-C.</title>
        <authorList>
            <person name="Zheng Z."/>
        </authorList>
    </citation>
    <scope>NUCLEOTIDE SEQUENCE</scope>
    <source>
        <strain evidence="11">ZZ-2019</strain>
        <tissue evidence="11">Adductor muscle</tissue>
    </source>
</reference>
<evidence type="ECO:0000256" key="6">
    <source>
        <dbReference type="ARBA" id="ARBA00022824"/>
    </source>
</evidence>
<evidence type="ECO:0000256" key="4">
    <source>
        <dbReference type="ARBA" id="ARBA00022692"/>
    </source>
</evidence>
<evidence type="ECO:0000256" key="5">
    <source>
        <dbReference type="ARBA" id="ARBA00022741"/>
    </source>
</evidence>
<keyword evidence="4" id="KW-0812">Transmembrane</keyword>
<dbReference type="Pfam" id="PF09439">
    <property type="entry name" value="SRPRB"/>
    <property type="match status" value="1"/>
</dbReference>
<organism evidence="11 12">
    <name type="scientific">Pinctada imbricata</name>
    <name type="common">Atlantic pearl-oyster</name>
    <name type="synonym">Pinctada martensii</name>
    <dbReference type="NCBI Taxonomy" id="66713"/>
    <lineage>
        <taxon>Eukaryota</taxon>
        <taxon>Metazoa</taxon>
        <taxon>Spiralia</taxon>
        <taxon>Lophotrochozoa</taxon>
        <taxon>Mollusca</taxon>
        <taxon>Bivalvia</taxon>
        <taxon>Autobranchia</taxon>
        <taxon>Pteriomorphia</taxon>
        <taxon>Pterioida</taxon>
        <taxon>Pterioidea</taxon>
        <taxon>Pteriidae</taxon>
        <taxon>Pinctada</taxon>
    </lineage>
</organism>
<keyword evidence="5" id="KW-0547">Nucleotide-binding</keyword>
<keyword evidence="6" id="KW-0256">Endoplasmic reticulum</keyword>
<evidence type="ECO:0000256" key="7">
    <source>
        <dbReference type="ARBA" id="ARBA00022989"/>
    </source>
</evidence>
<gene>
    <name evidence="11" type="ORF">FSP39_003675</name>
</gene>